<dbReference type="Pfam" id="PF05299">
    <property type="entry name" value="Peptidase_M61"/>
    <property type="match status" value="1"/>
</dbReference>
<organism evidence="4 5">
    <name type="scientific">Brevundimonas variabilis</name>
    <dbReference type="NCBI Taxonomy" id="74312"/>
    <lineage>
        <taxon>Bacteria</taxon>
        <taxon>Pseudomonadati</taxon>
        <taxon>Pseudomonadota</taxon>
        <taxon>Alphaproteobacteria</taxon>
        <taxon>Caulobacterales</taxon>
        <taxon>Caulobacteraceae</taxon>
        <taxon>Brevundimonas</taxon>
    </lineage>
</organism>
<feature type="chain" id="PRO_5030577760" evidence="1">
    <location>
        <begin position="25"/>
        <end position="659"/>
    </location>
</feature>
<dbReference type="InterPro" id="IPR007963">
    <property type="entry name" value="Peptidase_M61_catalytic"/>
</dbReference>
<dbReference type="PIRSF" id="PIRSF016493">
    <property type="entry name" value="Glycyl_aminpptds"/>
    <property type="match status" value="1"/>
</dbReference>
<keyword evidence="4" id="KW-0378">Hydrolase</keyword>
<dbReference type="InterPro" id="IPR040756">
    <property type="entry name" value="Peptidase_M61_N"/>
</dbReference>
<dbReference type="InterPro" id="IPR027268">
    <property type="entry name" value="Peptidase_M4/M1_CTD_sf"/>
</dbReference>
<dbReference type="Gene3D" id="1.10.390.10">
    <property type="entry name" value="Neutral Protease Domain 2"/>
    <property type="match status" value="1"/>
</dbReference>
<name>A0A7W9CJ63_9CAUL</name>
<dbReference type="InterPro" id="IPR036034">
    <property type="entry name" value="PDZ_sf"/>
</dbReference>
<dbReference type="SUPFAM" id="SSF50156">
    <property type="entry name" value="PDZ domain-like"/>
    <property type="match status" value="1"/>
</dbReference>
<feature type="signal peptide" evidence="1">
    <location>
        <begin position="1"/>
        <end position="24"/>
    </location>
</feature>
<dbReference type="GO" id="GO:0008237">
    <property type="term" value="F:metallopeptidase activity"/>
    <property type="evidence" value="ECO:0007669"/>
    <property type="project" value="UniProtKB-KW"/>
</dbReference>
<dbReference type="Pfam" id="PF17899">
    <property type="entry name" value="Peptidase_M61_N"/>
    <property type="match status" value="1"/>
</dbReference>
<dbReference type="GO" id="GO:0006508">
    <property type="term" value="P:proteolysis"/>
    <property type="evidence" value="ECO:0007669"/>
    <property type="project" value="UniProtKB-KW"/>
</dbReference>
<dbReference type="Proteomes" id="UP000545037">
    <property type="component" value="Unassembled WGS sequence"/>
</dbReference>
<accession>A0A7W9CJ63</accession>
<evidence type="ECO:0000256" key="1">
    <source>
        <dbReference type="SAM" id="SignalP"/>
    </source>
</evidence>
<dbReference type="InterPro" id="IPR024191">
    <property type="entry name" value="Peptidase_M61"/>
</dbReference>
<dbReference type="EMBL" id="JACHOR010000003">
    <property type="protein sequence ID" value="MBB5746162.1"/>
    <property type="molecule type" value="Genomic_DNA"/>
</dbReference>
<feature type="domain" description="Peptidase M61 catalytic" evidence="2">
    <location>
        <begin position="331"/>
        <end position="448"/>
    </location>
</feature>
<sequence length="659" mass="72300">MSRIRLPAAALALLLTSVALPALAQAPGTPVLTQAGDAALALPRAQPAIPAPTRATYPGTIQYQADVTDRDRRIISVRQTIPVAAPGPMTLLYPEFLPGNHADTGPIQLISGVTVTANGQRLEWLRDTIQPHAFHLDIPAGVSAIEVSFQWLTQPDGGPWRVTQTPEIVNLQWEKAILYPAGYASTGITIAPSVRLPEGWGFGVALDTVSNEDGVATFAPVSLYTLVDSPMFAGAHYRRFTLDGDGPSPVHLSLVADKAEQLRPADGLMPKFEALVEQADRLFGARPFDRYEFLVAASNQIGGIGLEHHRSSENTLAPDFFTRGTGSLGSRQLLPHEFVHSWNGKHMRPADELTANYNVPTQNTLLWVYEGLTSYWGEVLAARSGLATTEESLISMAEHAAFYETQPGRQWRSLQDTNNHNLLGYRVPGNWPSWMRTTTDYYDEALLVWLDADTLIREGTEGRRSLDDFAKGFFGRLDGRAEPRGYTFEEVVAALNDVYPHDWSGFLRGRLDAVGPDARAPLDGLARGGYRLAWTDSLTATEKSIQTGWGSSFQYSLGFTLGANNRIVGVRWGSPAYEAGIGPGWDLIAVNDRGPSAEALREAITSAKGTITPINLVIRNGERVRTVPMIWSEGLRYPRLERIEGTPDRLREIMAARRR</sequence>
<comment type="caution">
    <text evidence="4">The sequence shown here is derived from an EMBL/GenBank/DDBJ whole genome shotgun (WGS) entry which is preliminary data.</text>
</comment>
<evidence type="ECO:0000259" key="2">
    <source>
        <dbReference type="Pfam" id="PF05299"/>
    </source>
</evidence>
<keyword evidence="4" id="KW-0482">Metalloprotease</keyword>
<feature type="domain" description="Peptidase M61 N-terminal" evidence="3">
    <location>
        <begin position="62"/>
        <end position="235"/>
    </location>
</feature>
<keyword evidence="1" id="KW-0732">Signal</keyword>
<gene>
    <name evidence="4" type="ORF">GGR13_001766</name>
</gene>
<protein>
    <submittedName>
        <fullName evidence="4">Putative metalloprotease with PDZ domain</fullName>
    </submittedName>
</protein>
<evidence type="ECO:0000259" key="3">
    <source>
        <dbReference type="Pfam" id="PF17899"/>
    </source>
</evidence>
<evidence type="ECO:0000313" key="5">
    <source>
        <dbReference type="Proteomes" id="UP000545037"/>
    </source>
</evidence>
<dbReference type="RefSeq" id="WP_183213164.1">
    <property type="nucleotide sequence ID" value="NZ_JACHOR010000003.1"/>
</dbReference>
<proteinExistence type="predicted"/>
<reference evidence="4 5" key="1">
    <citation type="submission" date="2020-08" db="EMBL/GenBank/DDBJ databases">
        <title>Genomic Encyclopedia of Type Strains, Phase IV (KMG-IV): sequencing the most valuable type-strain genomes for metagenomic binning, comparative biology and taxonomic classification.</title>
        <authorList>
            <person name="Goeker M."/>
        </authorList>
    </citation>
    <scope>NUCLEOTIDE SEQUENCE [LARGE SCALE GENOMIC DNA]</scope>
    <source>
        <strain evidence="4 5">DSM 4737</strain>
    </source>
</reference>
<dbReference type="Gene3D" id="2.60.40.3650">
    <property type="match status" value="1"/>
</dbReference>
<dbReference type="AlphaFoldDB" id="A0A7W9CJ63"/>
<keyword evidence="5" id="KW-1185">Reference proteome</keyword>
<dbReference type="SUPFAM" id="SSF55486">
    <property type="entry name" value="Metalloproteases ('zincins'), catalytic domain"/>
    <property type="match status" value="1"/>
</dbReference>
<keyword evidence="4" id="KW-0645">Protease</keyword>
<evidence type="ECO:0000313" key="4">
    <source>
        <dbReference type="EMBL" id="MBB5746162.1"/>
    </source>
</evidence>